<proteinExistence type="predicted"/>
<reference evidence="1" key="1">
    <citation type="submission" date="2021-01" db="EMBL/GenBank/DDBJ databases">
        <authorList>
            <person name="Sun Q."/>
        </authorList>
    </citation>
    <scope>NUCLEOTIDE SEQUENCE</scope>
    <source>
        <strain evidence="1">YIM B02566</strain>
    </source>
</reference>
<gene>
    <name evidence="1" type="ORF">JHL16_23410</name>
</gene>
<name>A0ACC5R9P2_9HYPH</name>
<keyword evidence="2" id="KW-1185">Reference proteome</keyword>
<dbReference type="EMBL" id="JAENHL010000008">
    <property type="protein sequence ID" value="MBK1869328.1"/>
    <property type="molecule type" value="Genomic_DNA"/>
</dbReference>
<accession>A0ACC5R9P2</accession>
<dbReference type="Proteomes" id="UP000616151">
    <property type="component" value="Unassembled WGS sequence"/>
</dbReference>
<sequence>MPTAICLTPDRRFFGPALCVASQIIACGLPPETDIFLICEEGDVWPRYDLLDEPLKGRLHLLVTSFHEVTRDLPTNANGEHAITRRLFLDRVLPAHYDRIIPVDSDMMIVHEGLAPLVTLDLGGKVMAAATDMISYMDWGGHLAEEFRAYRRALGMAPDTLYFNNGLTVIDRAAWTRADLGERTLRFISDNPSLCLRFEQSALNALLKGDIARLSPRFNFMGDFLLLDLEGEVRPNVYHFVNRPKPWQAGWVGNPRYARAFKEWFAASPWPDFPDIRPSDHHAPVNQDFRERLLGFLRTQSFVDGWHP</sequence>
<evidence type="ECO:0000313" key="2">
    <source>
        <dbReference type="Proteomes" id="UP000616151"/>
    </source>
</evidence>
<organism evidence="1 2">
    <name type="scientific">Taklimakanibacter albus</name>
    <dbReference type="NCBI Taxonomy" id="2800327"/>
    <lineage>
        <taxon>Bacteria</taxon>
        <taxon>Pseudomonadati</taxon>
        <taxon>Pseudomonadota</taxon>
        <taxon>Alphaproteobacteria</taxon>
        <taxon>Hyphomicrobiales</taxon>
        <taxon>Aestuariivirgaceae</taxon>
        <taxon>Taklimakanibacter</taxon>
    </lineage>
</organism>
<comment type="caution">
    <text evidence="1">The sequence shown here is derived from an EMBL/GenBank/DDBJ whole genome shotgun (WGS) entry which is preliminary data.</text>
</comment>
<protein>
    <submittedName>
        <fullName evidence="1">Uncharacterized protein</fullName>
    </submittedName>
</protein>
<evidence type="ECO:0000313" key="1">
    <source>
        <dbReference type="EMBL" id="MBK1869328.1"/>
    </source>
</evidence>